<feature type="compositionally biased region" description="Basic and acidic residues" evidence="2">
    <location>
        <begin position="89"/>
        <end position="101"/>
    </location>
</feature>
<feature type="region of interest" description="Disordered" evidence="2">
    <location>
        <begin position="76"/>
        <end position="116"/>
    </location>
</feature>
<dbReference type="GO" id="GO:0042175">
    <property type="term" value="C:nuclear outer membrane-endoplasmic reticulum membrane network"/>
    <property type="evidence" value="ECO:0007669"/>
    <property type="project" value="TreeGrafter"/>
</dbReference>
<dbReference type="RefSeq" id="XP_060338664.1">
    <property type="nucleotide sequence ID" value="XM_060471223.1"/>
</dbReference>
<feature type="region of interest" description="Disordered" evidence="2">
    <location>
        <begin position="1"/>
        <end position="59"/>
    </location>
</feature>
<dbReference type="GO" id="GO:1990904">
    <property type="term" value="C:ribonucleoprotein complex"/>
    <property type="evidence" value="ECO:0007669"/>
    <property type="project" value="TreeGrafter"/>
</dbReference>
<evidence type="ECO:0000256" key="2">
    <source>
        <dbReference type="SAM" id="MobiDB-lite"/>
    </source>
</evidence>
<evidence type="ECO:0000313" key="3">
    <source>
        <dbReference type="EMBL" id="KAK0468389.1"/>
    </source>
</evidence>
<gene>
    <name evidence="3" type="ORF">EV420DRAFT_1504216</name>
</gene>
<dbReference type="GO" id="GO:0003729">
    <property type="term" value="F:mRNA binding"/>
    <property type="evidence" value="ECO:0007669"/>
    <property type="project" value="TreeGrafter"/>
</dbReference>
<evidence type="ECO:0000256" key="1">
    <source>
        <dbReference type="SAM" id="Coils"/>
    </source>
</evidence>
<protein>
    <recommendedName>
        <fullName evidence="5">Nuclear segregation protein Bfr1</fullName>
    </recommendedName>
</protein>
<dbReference type="Proteomes" id="UP001175211">
    <property type="component" value="Unassembled WGS sequence"/>
</dbReference>
<feature type="region of interest" description="Disordered" evidence="2">
    <location>
        <begin position="354"/>
        <end position="398"/>
    </location>
</feature>
<feature type="coiled-coil region" evidence="1">
    <location>
        <begin position="117"/>
        <end position="173"/>
    </location>
</feature>
<name>A0AA39U0U1_ARMTA</name>
<comment type="caution">
    <text evidence="3">The sequence shown here is derived from an EMBL/GenBank/DDBJ whole genome shotgun (WGS) entry which is preliminary data.</text>
</comment>
<evidence type="ECO:0000313" key="4">
    <source>
        <dbReference type="Proteomes" id="UP001175211"/>
    </source>
</evidence>
<organism evidence="3 4">
    <name type="scientific">Armillaria tabescens</name>
    <name type="common">Ringless honey mushroom</name>
    <name type="synonym">Agaricus tabescens</name>
    <dbReference type="NCBI Taxonomy" id="1929756"/>
    <lineage>
        <taxon>Eukaryota</taxon>
        <taxon>Fungi</taxon>
        <taxon>Dikarya</taxon>
        <taxon>Basidiomycota</taxon>
        <taxon>Agaricomycotina</taxon>
        <taxon>Agaricomycetes</taxon>
        <taxon>Agaricomycetidae</taxon>
        <taxon>Agaricales</taxon>
        <taxon>Marasmiineae</taxon>
        <taxon>Physalacriaceae</taxon>
        <taxon>Desarmillaria</taxon>
    </lineage>
</organism>
<keyword evidence="1" id="KW-0175">Coiled coil</keyword>
<dbReference type="InterPro" id="IPR039604">
    <property type="entry name" value="Bfr1"/>
</dbReference>
<dbReference type="GO" id="GO:0005783">
    <property type="term" value="C:endoplasmic reticulum"/>
    <property type="evidence" value="ECO:0007669"/>
    <property type="project" value="TreeGrafter"/>
</dbReference>
<feature type="compositionally biased region" description="Basic and acidic residues" evidence="2">
    <location>
        <begin position="48"/>
        <end position="59"/>
    </location>
</feature>
<reference evidence="3" key="1">
    <citation type="submission" date="2023-06" db="EMBL/GenBank/DDBJ databases">
        <authorList>
            <consortium name="Lawrence Berkeley National Laboratory"/>
            <person name="Ahrendt S."/>
            <person name="Sahu N."/>
            <person name="Indic B."/>
            <person name="Wong-Bajracharya J."/>
            <person name="Merenyi Z."/>
            <person name="Ke H.-M."/>
            <person name="Monk M."/>
            <person name="Kocsube S."/>
            <person name="Drula E."/>
            <person name="Lipzen A."/>
            <person name="Balint B."/>
            <person name="Henrissat B."/>
            <person name="Andreopoulos B."/>
            <person name="Martin F.M."/>
            <person name="Harder C.B."/>
            <person name="Rigling D."/>
            <person name="Ford K.L."/>
            <person name="Foster G.D."/>
            <person name="Pangilinan J."/>
            <person name="Papanicolaou A."/>
            <person name="Barry K."/>
            <person name="LaButti K."/>
            <person name="Viragh M."/>
            <person name="Koriabine M."/>
            <person name="Yan M."/>
            <person name="Riley R."/>
            <person name="Champramary S."/>
            <person name="Plett K.L."/>
            <person name="Tsai I.J."/>
            <person name="Slot J."/>
            <person name="Sipos G."/>
            <person name="Plett J."/>
            <person name="Nagy L.G."/>
            <person name="Grigoriev I.V."/>
        </authorList>
    </citation>
    <scope>NUCLEOTIDE SEQUENCE</scope>
    <source>
        <strain evidence="3">CCBAS 213</strain>
    </source>
</reference>
<evidence type="ECO:0008006" key="5">
    <source>
        <dbReference type="Google" id="ProtNLM"/>
    </source>
</evidence>
<feature type="compositionally biased region" description="Low complexity" evidence="2">
    <location>
        <begin position="1"/>
        <end position="16"/>
    </location>
</feature>
<dbReference type="PANTHER" id="PTHR31027">
    <property type="entry name" value="NUCLEAR SEGREGATION PROTEIN BFR1"/>
    <property type="match status" value="1"/>
</dbReference>
<proteinExistence type="predicted"/>
<accession>A0AA39U0U1</accession>
<dbReference type="EMBL" id="JAUEPS010000002">
    <property type="protein sequence ID" value="KAK0468389.1"/>
    <property type="molecule type" value="Genomic_DNA"/>
</dbReference>
<feature type="compositionally biased region" description="Basic residues" evidence="2">
    <location>
        <begin position="375"/>
        <end position="384"/>
    </location>
</feature>
<dbReference type="AlphaFoldDB" id="A0AA39U0U1"/>
<sequence length="507" mass="55501">MASAKAKSSSTANGAAKAKKEPATNGTAPSVQKKDTSEASSHAPSTGKPDKKAYEAEQDRIKGEIDALQVKLSAVRDKISLTTKGGTGNERRNQLRSELDGIRSQQSSNKASRGKILDQLKAHQDSIQKKIKDLQAAQSKIPFKNVDEVDARIRTLEKQVESGNMKLADEKRAVQEISTCKRNRRTVESFQAIQESIEADRHSVDELRKQLDDPEFKATGDEAYAGRAKLFEERDGLQAEINALFNEKRDSAQKFREANDRYWTKVNEDRARRAEKARAQRAAEEAEKRREAAQRLREEAEIPAYQAQIEDCQTLIDYLSGKNTGPAKLNSVPAEKVEVAGVPKLELRKVEAAPEGAVVRKKKGEDEDSYFVAKGKGKGKKHAPKPASTPEPTSGELNIDLPRLSALLSLSIPPPDSAADVTRVISDLQTKKAWFEVNQARVTAENIAKAEAEIKRLSAKEVVETPVATPSVGEQDEPASTTSSAAAPSDVTEARIDAVQEVKESDS</sequence>
<feature type="region of interest" description="Disordered" evidence="2">
    <location>
        <begin position="269"/>
        <end position="294"/>
    </location>
</feature>
<dbReference type="GeneID" id="85354771"/>
<dbReference type="GO" id="GO:0008298">
    <property type="term" value="P:intracellular mRNA localization"/>
    <property type="evidence" value="ECO:0007669"/>
    <property type="project" value="TreeGrafter"/>
</dbReference>
<feature type="compositionally biased region" description="Low complexity" evidence="2">
    <location>
        <begin position="478"/>
        <end position="489"/>
    </location>
</feature>
<feature type="region of interest" description="Disordered" evidence="2">
    <location>
        <begin position="461"/>
        <end position="492"/>
    </location>
</feature>
<dbReference type="PANTHER" id="PTHR31027:SF2">
    <property type="entry name" value="LEBERCILIN DOMAIN-CONTAINING PROTEIN"/>
    <property type="match status" value="1"/>
</dbReference>
<keyword evidence="4" id="KW-1185">Reference proteome</keyword>